<dbReference type="AlphaFoldDB" id="A0A4Y4DSP7"/>
<dbReference type="NCBIfam" id="TIGR00765">
    <property type="entry name" value="yihY_not_rbn"/>
    <property type="match status" value="1"/>
</dbReference>
<evidence type="ECO:0000256" key="1">
    <source>
        <dbReference type="ARBA" id="ARBA00004651"/>
    </source>
</evidence>
<dbReference type="EMBL" id="BJNY01000011">
    <property type="protein sequence ID" value="GED06530.1"/>
    <property type="molecule type" value="Genomic_DNA"/>
</dbReference>
<dbReference type="PANTHER" id="PTHR30213">
    <property type="entry name" value="INNER MEMBRANE PROTEIN YHJD"/>
    <property type="match status" value="1"/>
</dbReference>
<feature type="transmembrane region" description="Helical" evidence="6">
    <location>
        <begin position="57"/>
        <end position="80"/>
    </location>
</feature>
<evidence type="ECO:0000313" key="8">
    <source>
        <dbReference type="Proteomes" id="UP000316612"/>
    </source>
</evidence>
<feature type="transmembrane region" description="Helical" evidence="6">
    <location>
        <begin position="101"/>
        <end position="126"/>
    </location>
</feature>
<dbReference type="Pfam" id="PF03631">
    <property type="entry name" value="Virul_fac_BrkB"/>
    <property type="match status" value="1"/>
</dbReference>
<keyword evidence="5 6" id="KW-0472">Membrane</keyword>
<keyword evidence="8" id="KW-1185">Reference proteome</keyword>
<evidence type="ECO:0000256" key="5">
    <source>
        <dbReference type="ARBA" id="ARBA00023136"/>
    </source>
</evidence>
<dbReference type="Proteomes" id="UP000316612">
    <property type="component" value="Unassembled WGS sequence"/>
</dbReference>
<dbReference type="PANTHER" id="PTHR30213:SF0">
    <property type="entry name" value="UPF0761 MEMBRANE PROTEIN YIHY"/>
    <property type="match status" value="1"/>
</dbReference>
<sequence>MLSIFPALLAVVSLLGVVGQAEETTQTLLALIREFASDEVVSTLRQPIEQLTNAPSAGFALVAGLLGAIWSASGYVGAFGRALNQIYSVDEGRSFLKLKPLMLLVTLFLLVSVAIMAVLFILSGTFAQKLGSFIGLGDTAVAVWNIAKWPVVIIFAVMLVAVLYYGAPNVKAPRFRVLSAGAFVALLVLGLATTGFFYYVSHFGSYNKTYGTIGGVIVLLLWIWIANQSLLFGAVLDVELERARELNSGEHAERSLLLEPREVSGIQKLESKLERDVQKAEGLRVESEIAVEDRIEKKFWSDSQS</sequence>
<feature type="transmembrane region" description="Helical" evidence="6">
    <location>
        <begin position="146"/>
        <end position="165"/>
    </location>
</feature>
<gene>
    <name evidence="7" type="ORF">AUR04nite_20620</name>
</gene>
<keyword evidence="2" id="KW-1003">Cell membrane</keyword>
<dbReference type="InterPro" id="IPR017039">
    <property type="entry name" value="Virul_fac_BrkB"/>
</dbReference>
<comment type="subcellular location">
    <subcellularLocation>
        <location evidence="1">Cell membrane</location>
        <topology evidence="1">Multi-pass membrane protein</topology>
    </subcellularLocation>
</comment>
<evidence type="ECO:0000256" key="3">
    <source>
        <dbReference type="ARBA" id="ARBA00022692"/>
    </source>
</evidence>
<protein>
    <submittedName>
        <fullName evidence="7">Uncharacterized protein</fullName>
    </submittedName>
</protein>
<feature type="transmembrane region" description="Helical" evidence="6">
    <location>
        <begin position="212"/>
        <end position="236"/>
    </location>
</feature>
<keyword evidence="4 6" id="KW-1133">Transmembrane helix</keyword>
<dbReference type="PIRSF" id="PIRSF035875">
    <property type="entry name" value="RNase_BN"/>
    <property type="match status" value="1"/>
</dbReference>
<keyword evidence="3 6" id="KW-0812">Transmembrane</keyword>
<dbReference type="GO" id="GO:0005886">
    <property type="term" value="C:plasma membrane"/>
    <property type="evidence" value="ECO:0007669"/>
    <property type="project" value="UniProtKB-SubCell"/>
</dbReference>
<evidence type="ECO:0000256" key="6">
    <source>
        <dbReference type="SAM" id="Phobius"/>
    </source>
</evidence>
<evidence type="ECO:0000256" key="2">
    <source>
        <dbReference type="ARBA" id="ARBA00022475"/>
    </source>
</evidence>
<evidence type="ECO:0000313" key="7">
    <source>
        <dbReference type="EMBL" id="GED06530.1"/>
    </source>
</evidence>
<comment type="caution">
    <text evidence="7">The sequence shown here is derived from an EMBL/GenBank/DDBJ whole genome shotgun (WGS) entry which is preliminary data.</text>
</comment>
<proteinExistence type="predicted"/>
<name>A0A4Y4DSP7_GLUUR</name>
<accession>A0A4Y4DSP7</accession>
<feature type="transmembrane region" description="Helical" evidence="6">
    <location>
        <begin position="177"/>
        <end position="200"/>
    </location>
</feature>
<reference evidence="7 8" key="1">
    <citation type="submission" date="2019-06" db="EMBL/GenBank/DDBJ databases">
        <title>Whole genome shotgun sequence of Glutamicibacter uratoxydans NBRC 15515.</title>
        <authorList>
            <person name="Hosoyama A."/>
            <person name="Uohara A."/>
            <person name="Ohji S."/>
            <person name="Ichikawa N."/>
        </authorList>
    </citation>
    <scope>NUCLEOTIDE SEQUENCE [LARGE SCALE GENOMIC DNA]</scope>
    <source>
        <strain evidence="7 8">NBRC 15515</strain>
    </source>
</reference>
<evidence type="ECO:0000256" key="4">
    <source>
        <dbReference type="ARBA" id="ARBA00022989"/>
    </source>
</evidence>
<organism evidence="7 8">
    <name type="scientific">Glutamicibacter uratoxydans</name>
    <name type="common">Arthrobacter uratoxydans</name>
    <dbReference type="NCBI Taxonomy" id="43667"/>
    <lineage>
        <taxon>Bacteria</taxon>
        <taxon>Bacillati</taxon>
        <taxon>Actinomycetota</taxon>
        <taxon>Actinomycetes</taxon>
        <taxon>Micrococcales</taxon>
        <taxon>Micrococcaceae</taxon>
        <taxon>Glutamicibacter</taxon>
    </lineage>
</organism>